<reference evidence="9" key="1">
    <citation type="journal article" date="2023" name="Insect Mol. Biol.">
        <title>Genome sequencing provides insights into the evolution of gene families encoding plant cell wall-degrading enzymes in longhorned beetles.</title>
        <authorList>
            <person name="Shin N.R."/>
            <person name="Okamura Y."/>
            <person name="Kirsch R."/>
            <person name="Pauchet Y."/>
        </authorList>
    </citation>
    <scope>NUCLEOTIDE SEQUENCE</scope>
    <source>
        <strain evidence="9">RBIC_L_NR</strain>
    </source>
</reference>
<dbReference type="GO" id="GO:0005537">
    <property type="term" value="F:D-mannose binding"/>
    <property type="evidence" value="ECO:0007669"/>
    <property type="project" value="InterPro"/>
</dbReference>
<keyword evidence="5" id="KW-1133">Transmembrane helix</keyword>
<accession>A0AAV8X7C9</accession>
<evidence type="ECO:0000256" key="5">
    <source>
        <dbReference type="ARBA" id="ARBA00022989"/>
    </source>
</evidence>
<evidence type="ECO:0000256" key="6">
    <source>
        <dbReference type="ARBA" id="ARBA00023136"/>
    </source>
</evidence>
<keyword evidence="2" id="KW-0813">Transport</keyword>
<proteinExistence type="predicted"/>
<dbReference type="GO" id="GO:0038023">
    <property type="term" value="F:signaling receptor activity"/>
    <property type="evidence" value="ECO:0007669"/>
    <property type="project" value="InterPro"/>
</dbReference>
<evidence type="ECO:0000259" key="8">
    <source>
        <dbReference type="PROSITE" id="PS51914"/>
    </source>
</evidence>
<dbReference type="EMBL" id="JANEYF010003732">
    <property type="protein sequence ID" value="KAJ8934358.1"/>
    <property type="molecule type" value="Genomic_DNA"/>
</dbReference>
<dbReference type="Gene3D" id="2.70.130.10">
    <property type="entry name" value="Mannose-6-phosphate receptor binding domain"/>
    <property type="match status" value="2"/>
</dbReference>
<feature type="domain" description="MRH" evidence="8">
    <location>
        <begin position="161"/>
        <end position="302"/>
    </location>
</feature>
<keyword evidence="6" id="KW-0472">Membrane</keyword>
<evidence type="ECO:0000256" key="7">
    <source>
        <dbReference type="ARBA" id="ARBA00023157"/>
    </source>
</evidence>
<protein>
    <recommendedName>
        <fullName evidence="8">MRH domain-containing protein</fullName>
    </recommendedName>
</protein>
<gene>
    <name evidence="9" type="ORF">NQ314_013399</name>
</gene>
<dbReference type="PROSITE" id="PS51914">
    <property type="entry name" value="MRH"/>
    <property type="match status" value="2"/>
</dbReference>
<name>A0AAV8X7C9_9CUCU</name>
<sequence length="309" mass="35472">MKETRLEIKNNCEYVVYIMSPQCEPKCTTRINEQLIDLRPLRGNFVVQSKERNFSITLCGSNPICKKFENGISFCETTNDSIIPLSKFQNEIMVYNKDKNAVTIRGFYKGLKKQDKRKVELIIKCNWNIDSSEITDKILPQQTKHYKFEMESSYGCIKLPQNCVITNIFFIYNLTNLYNRSGYLQVSNVPNGNIYLNICGPLQLKLSNPKNNCSNSFSQVCEVNNGNYINKGSILSKFEVVDDFIKTTFISGANCKDSDNRSRQHNTHVELSCSKTEEGPKFVRSEICDTFINWNTPLACPSYVSILLR</sequence>
<dbReference type="GO" id="GO:0007041">
    <property type="term" value="P:lysosomal transport"/>
    <property type="evidence" value="ECO:0007669"/>
    <property type="project" value="InterPro"/>
</dbReference>
<evidence type="ECO:0000256" key="2">
    <source>
        <dbReference type="ARBA" id="ARBA00022448"/>
    </source>
</evidence>
<evidence type="ECO:0000313" key="9">
    <source>
        <dbReference type="EMBL" id="KAJ8934358.1"/>
    </source>
</evidence>
<dbReference type="SMART" id="SM01404">
    <property type="entry name" value="CIMR"/>
    <property type="match status" value="1"/>
</dbReference>
<comment type="caution">
    <text evidence="9">The sequence shown here is derived from an EMBL/GenBank/DDBJ whole genome shotgun (WGS) entry which is preliminary data.</text>
</comment>
<keyword evidence="7" id="KW-1015">Disulfide bond</keyword>
<evidence type="ECO:0000313" key="10">
    <source>
        <dbReference type="Proteomes" id="UP001162156"/>
    </source>
</evidence>
<dbReference type="InterPro" id="IPR009011">
    <property type="entry name" value="Man6P_isomerase_rcpt-bd_dom_sf"/>
</dbReference>
<dbReference type="PANTHER" id="PTHR15071">
    <property type="entry name" value="MANNOSE-6-PHOSPHATE RECEPTOR FAMILY MEMBER"/>
    <property type="match status" value="1"/>
</dbReference>
<evidence type="ECO:0000256" key="1">
    <source>
        <dbReference type="ARBA" id="ARBA00004308"/>
    </source>
</evidence>
<keyword evidence="4" id="KW-0732">Signal</keyword>
<dbReference type="InterPro" id="IPR044865">
    <property type="entry name" value="MRH_dom"/>
</dbReference>
<organism evidence="9 10">
    <name type="scientific">Rhamnusium bicolor</name>
    <dbReference type="NCBI Taxonomy" id="1586634"/>
    <lineage>
        <taxon>Eukaryota</taxon>
        <taxon>Metazoa</taxon>
        <taxon>Ecdysozoa</taxon>
        <taxon>Arthropoda</taxon>
        <taxon>Hexapoda</taxon>
        <taxon>Insecta</taxon>
        <taxon>Pterygota</taxon>
        <taxon>Neoptera</taxon>
        <taxon>Endopterygota</taxon>
        <taxon>Coleoptera</taxon>
        <taxon>Polyphaga</taxon>
        <taxon>Cucujiformia</taxon>
        <taxon>Chrysomeloidea</taxon>
        <taxon>Cerambycidae</taxon>
        <taxon>Lepturinae</taxon>
        <taxon>Rhagiini</taxon>
        <taxon>Rhamnusium</taxon>
    </lineage>
</organism>
<dbReference type="Proteomes" id="UP001162156">
    <property type="component" value="Unassembled WGS sequence"/>
</dbReference>
<dbReference type="AlphaFoldDB" id="A0AAV8X7C9"/>
<feature type="domain" description="MRH" evidence="8">
    <location>
        <begin position="10"/>
        <end position="158"/>
    </location>
</feature>
<dbReference type="GO" id="GO:0000139">
    <property type="term" value="C:Golgi membrane"/>
    <property type="evidence" value="ECO:0007669"/>
    <property type="project" value="UniProtKB-SubCell"/>
</dbReference>
<dbReference type="GO" id="GO:0010008">
    <property type="term" value="C:endosome membrane"/>
    <property type="evidence" value="ECO:0007669"/>
    <property type="project" value="UniProtKB-SubCell"/>
</dbReference>
<keyword evidence="10" id="KW-1185">Reference proteome</keyword>
<evidence type="ECO:0000256" key="3">
    <source>
        <dbReference type="ARBA" id="ARBA00022692"/>
    </source>
</evidence>
<evidence type="ECO:0000256" key="4">
    <source>
        <dbReference type="ARBA" id="ARBA00022729"/>
    </source>
</evidence>
<dbReference type="InterPro" id="IPR000479">
    <property type="entry name" value="CIMR_rpt"/>
</dbReference>
<dbReference type="SUPFAM" id="SSF50911">
    <property type="entry name" value="Mannose 6-phosphate receptor domain"/>
    <property type="match status" value="2"/>
</dbReference>
<dbReference type="Pfam" id="PF00878">
    <property type="entry name" value="CIMR"/>
    <property type="match status" value="1"/>
</dbReference>
<comment type="subcellular location">
    <subcellularLocation>
        <location evidence="1">Endomembrane system</location>
    </subcellularLocation>
</comment>
<dbReference type="PANTHER" id="PTHR15071:SF0">
    <property type="entry name" value="MANNOSE 6-PHOSPHATE RECEPTOR-LIKE PROTEIN 1"/>
    <property type="match status" value="1"/>
</dbReference>
<keyword evidence="3" id="KW-0812">Transmembrane</keyword>